<dbReference type="Gene3D" id="3.40.50.2300">
    <property type="match status" value="1"/>
</dbReference>
<dbReference type="Gene3D" id="3.20.20.450">
    <property type="entry name" value="EAL domain"/>
    <property type="match status" value="1"/>
</dbReference>
<dbReference type="InterPro" id="IPR000014">
    <property type="entry name" value="PAS"/>
</dbReference>
<dbReference type="SUPFAM" id="SSF55785">
    <property type="entry name" value="PYP-like sensor domain (PAS domain)"/>
    <property type="match status" value="1"/>
</dbReference>
<feature type="modified residue" description="4-aspartylphosphate" evidence="1">
    <location>
        <position position="57"/>
    </location>
</feature>
<reference evidence="6" key="1">
    <citation type="submission" date="2022-07" db="EMBL/GenBank/DDBJ databases">
        <title>Arcobacter roscoffensis sp. nov., a marine bacterium isolated from coastal seawater collected from Roscoff, France.</title>
        <authorList>
            <person name="Pascual J."/>
            <person name="Lepeaux C."/>
            <person name="Methner A."/>
            <person name="Overmann J."/>
        </authorList>
    </citation>
    <scope>NUCLEOTIDE SEQUENCE</scope>
    <source>
        <strain evidence="6">ARW1-2F2</strain>
    </source>
</reference>
<evidence type="ECO:0000259" key="3">
    <source>
        <dbReference type="PROSITE" id="PS50112"/>
    </source>
</evidence>
<name>A0ABY5E912_9BACT</name>
<dbReference type="EMBL" id="CP100595">
    <property type="protein sequence ID" value="UTJ07208.1"/>
    <property type="molecule type" value="Genomic_DNA"/>
</dbReference>
<dbReference type="Pfam" id="PF08447">
    <property type="entry name" value="PAS_3"/>
    <property type="match status" value="1"/>
</dbReference>
<dbReference type="PROSITE" id="PS50883">
    <property type="entry name" value="EAL"/>
    <property type="match status" value="1"/>
</dbReference>
<evidence type="ECO:0000259" key="5">
    <source>
        <dbReference type="PROSITE" id="PS50883"/>
    </source>
</evidence>
<sequence length="652" mass="75546">MKSIFEITLLYVEDDQDIREELSYFLKNRVRTLHVAKNGEEGLELYKENMPDLVISDISMPKMDGIQMSEKIKEFDENSRIVILTAFNDSDYLTNAINLSIDRYLIKPINLKSLHDAINKIYKIILLERENKEVVNLLEQYKKVVDLSAIVSKTDTNGVITYTNKRFEEISGYSKDELIGIQHNIVRHEDVSSKLYEDLWHTIKDEKKPWFGTIKNKNKKGQAYYVDAVIEPIVDSNGKIIEYIGIRHDITDIMNPKRQLLDDIKNMSTPVLILANINNYKILKEFYTESQRDKFEEVFSKVLAQCFPKALSVDRVYILGGGLFGFLKNEELNAGHINIYLHKLLINLKRNDVLFEGNKYDMDILLSFSYDKNNLFDDAITGIRQLKNDKKENILFSNGFYEEKQKEAKEKLKTLTLIKNALNSERKVLSFYQPIVCNQTQTIEKYESLLRIINSKEEIISPFFFLDVAKKSGYYHDLTKKVIENASKILHRNKTIKISINLSSSDIEDLEIRDLLFELVTMKENKGRVTFELLEDEEVQDLEAIKIFIELVKIAGDVKISIDDFGSGYSNYERLNVFQPDYIKIDGSLIKDILTSKYNQSIVKSIIIFAKENGIKTIAEFVSDEKIHQKVKELGVDFSQGFYFGKPEPIIS</sequence>
<feature type="domain" description="Response regulatory" evidence="2">
    <location>
        <begin position="8"/>
        <end position="122"/>
    </location>
</feature>
<evidence type="ECO:0000313" key="7">
    <source>
        <dbReference type="Proteomes" id="UP001060012"/>
    </source>
</evidence>
<dbReference type="SUPFAM" id="SSF52172">
    <property type="entry name" value="CheY-like"/>
    <property type="match status" value="1"/>
</dbReference>
<dbReference type="NCBIfam" id="TIGR00229">
    <property type="entry name" value="sensory_box"/>
    <property type="match status" value="1"/>
</dbReference>
<evidence type="ECO:0000313" key="6">
    <source>
        <dbReference type="EMBL" id="UTJ07208.1"/>
    </source>
</evidence>
<dbReference type="PROSITE" id="PS50110">
    <property type="entry name" value="RESPONSE_REGULATORY"/>
    <property type="match status" value="1"/>
</dbReference>
<protein>
    <submittedName>
        <fullName evidence="6">EAL domain-containing protein</fullName>
    </submittedName>
</protein>
<dbReference type="SMART" id="SM00052">
    <property type="entry name" value="EAL"/>
    <property type="match status" value="1"/>
</dbReference>
<dbReference type="InterPro" id="IPR011006">
    <property type="entry name" value="CheY-like_superfamily"/>
</dbReference>
<dbReference type="InterPro" id="IPR035965">
    <property type="entry name" value="PAS-like_dom_sf"/>
</dbReference>
<evidence type="ECO:0000259" key="2">
    <source>
        <dbReference type="PROSITE" id="PS50110"/>
    </source>
</evidence>
<dbReference type="CDD" id="cd17536">
    <property type="entry name" value="REC_YesN-like"/>
    <property type="match status" value="1"/>
</dbReference>
<keyword evidence="1" id="KW-0597">Phosphoprotein</keyword>
<evidence type="ECO:0000259" key="4">
    <source>
        <dbReference type="PROSITE" id="PS50113"/>
    </source>
</evidence>
<dbReference type="Pfam" id="PF00072">
    <property type="entry name" value="Response_reg"/>
    <property type="match status" value="1"/>
</dbReference>
<dbReference type="CDD" id="cd01948">
    <property type="entry name" value="EAL"/>
    <property type="match status" value="1"/>
</dbReference>
<gene>
    <name evidence="6" type="ORF">NJU99_03720</name>
</gene>
<dbReference type="PROSITE" id="PS50112">
    <property type="entry name" value="PAS"/>
    <property type="match status" value="1"/>
</dbReference>
<dbReference type="PANTHER" id="PTHR33121">
    <property type="entry name" value="CYCLIC DI-GMP PHOSPHODIESTERASE PDEF"/>
    <property type="match status" value="1"/>
</dbReference>
<evidence type="ECO:0000256" key="1">
    <source>
        <dbReference type="PROSITE-ProRule" id="PRU00169"/>
    </source>
</evidence>
<dbReference type="CDD" id="cd00130">
    <property type="entry name" value="PAS"/>
    <property type="match status" value="1"/>
</dbReference>
<dbReference type="Pfam" id="PF00563">
    <property type="entry name" value="EAL"/>
    <property type="match status" value="1"/>
</dbReference>
<dbReference type="SMART" id="SM00086">
    <property type="entry name" value="PAC"/>
    <property type="match status" value="1"/>
</dbReference>
<dbReference type="PANTHER" id="PTHR33121:SF71">
    <property type="entry name" value="OXYGEN SENSOR PROTEIN DOSP"/>
    <property type="match status" value="1"/>
</dbReference>
<accession>A0ABY5E912</accession>
<organism evidence="6 7">
    <name type="scientific">Arcobacter roscoffensis</name>
    <dbReference type="NCBI Taxonomy" id="2961520"/>
    <lineage>
        <taxon>Bacteria</taxon>
        <taxon>Pseudomonadati</taxon>
        <taxon>Campylobacterota</taxon>
        <taxon>Epsilonproteobacteria</taxon>
        <taxon>Campylobacterales</taxon>
        <taxon>Arcobacteraceae</taxon>
        <taxon>Arcobacter</taxon>
    </lineage>
</organism>
<feature type="domain" description="PAS" evidence="3">
    <location>
        <begin position="130"/>
        <end position="206"/>
    </location>
</feature>
<dbReference type="InterPro" id="IPR001789">
    <property type="entry name" value="Sig_transdc_resp-reg_receiver"/>
</dbReference>
<dbReference type="InterPro" id="IPR050706">
    <property type="entry name" value="Cyclic-di-GMP_PDE-like"/>
</dbReference>
<dbReference type="Gene3D" id="3.30.450.20">
    <property type="entry name" value="PAS domain"/>
    <property type="match status" value="1"/>
</dbReference>
<dbReference type="Proteomes" id="UP001060012">
    <property type="component" value="Chromosome"/>
</dbReference>
<dbReference type="InterPro" id="IPR035919">
    <property type="entry name" value="EAL_sf"/>
</dbReference>
<dbReference type="InterPro" id="IPR013655">
    <property type="entry name" value="PAS_fold_3"/>
</dbReference>
<feature type="domain" description="PAC" evidence="4">
    <location>
        <begin position="210"/>
        <end position="262"/>
    </location>
</feature>
<dbReference type="InterPro" id="IPR001633">
    <property type="entry name" value="EAL_dom"/>
</dbReference>
<dbReference type="PROSITE" id="PS50113">
    <property type="entry name" value="PAC"/>
    <property type="match status" value="1"/>
</dbReference>
<dbReference type="RefSeq" id="WP_254577387.1">
    <property type="nucleotide sequence ID" value="NZ_CP100595.1"/>
</dbReference>
<dbReference type="SMART" id="SM00448">
    <property type="entry name" value="REC"/>
    <property type="match status" value="1"/>
</dbReference>
<dbReference type="InterPro" id="IPR000700">
    <property type="entry name" value="PAS-assoc_C"/>
</dbReference>
<keyword evidence="7" id="KW-1185">Reference proteome</keyword>
<proteinExistence type="predicted"/>
<dbReference type="SUPFAM" id="SSF141868">
    <property type="entry name" value="EAL domain-like"/>
    <property type="match status" value="1"/>
</dbReference>
<feature type="domain" description="EAL" evidence="5">
    <location>
        <begin position="411"/>
        <end position="652"/>
    </location>
</feature>
<dbReference type="InterPro" id="IPR001610">
    <property type="entry name" value="PAC"/>
</dbReference>